<dbReference type="PANTHER" id="PTHR11552">
    <property type="entry name" value="GLUCOSE-METHANOL-CHOLINE GMC OXIDOREDUCTASE"/>
    <property type="match status" value="1"/>
</dbReference>
<dbReference type="Pfam" id="PF05199">
    <property type="entry name" value="GMC_oxred_C"/>
    <property type="match status" value="1"/>
</dbReference>
<evidence type="ECO:0000256" key="5">
    <source>
        <dbReference type="PIRSR" id="PIRSR000137-2"/>
    </source>
</evidence>
<comment type="similarity">
    <text evidence="2 6">Belongs to the GMC oxidoreductase family.</text>
</comment>
<feature type="binding site" evidence="5">
    <location>
        <begin position="92"/>
        <end position="95"/>
    </location>
    <ligand>
        <name>FAD</name>
        <dbReference type="ChEBI" id="CHEBI:57692"/>
    </ligand>
</feature>
<dbReference type="PIRSF" id="PIRSF000137">
    <property type="entry name" value="Alcohol_oxidase"/>
    <property type="match status" value="1"/>
</dbReference>
<evidence type="ECO:0000256" key="1">
    <source>
        <dbReference type="ARBA" id="ARBA00001974"/>
    </source>
</evidence>
<sequence>MEAFDYVIVGAGSAGCVLANRLSEDEGARVLILEAGPKDKNTFIHMPAGYSQIVGSKNENNWGYETEGQTHLNNRKLYWPRGRGWGGSSSINAMVYTRGHARDYDLWRQLGNPGWAYADCLPYFKKAERSNRDDTTFHGQEGPLHVQKSVRTNDILMDVFVEAGQQAGHPATDDFNGAQQEGFARYEHTIKGSKRCSAAQAYLVPALDRDNLVAETGAHTTRILFNGSKVSGIEYVQDGETKQVQVDKELILSGGAINSPQLLLLSGIGDADYLRKWGMNVVSDVKGVGQNLQDHLGVVSQFECTQPVTLHRAASPINRIKAGLSYLLFGTGDASYPPTAAGAFFKTRPDLDLPDIQLHYVSVAMGDPHGRDGITDKHGFSCVMYPTRPESRGYLALKSLDPLDAPLLQPNYLESENDRRAMRDGIRRTEEVFRQQAFDQYRGQRLKPPADVNTDDELDAWIRATAETLYHPVGTCKMGTDDMAVVDPSMKVRGVEGLRVVDASIMPTLVGANTNAPTIMIAEKTADMIRGRSALAPENVKIAEDREAAAAAE</sequence>
<dbReference type="NCBIfam" id="NF002550">
    <property type="entry name" value="PRK02106.1"/>
    <property type="match status" value="1"/>
</dbReference>
<dbReference type="GO" id="GO:0008812">
    <property type="term" value="F:choline dehydrogenase activity"/>
    <property type="evidence" value="ECO:0007669"/>
    <property type="project" value="UniProtKB-EC"/>
</dbReference>
<dbReference type="EC" id="1.1.99.1" evidence="9"/>
<feature type="domain" description="Glucose-methanol-choline oxidoreductase N-terminal" evidence="8">
    <location>
        <begin position="255"/>
        <end position="269"/>
    </location>
</feature>
<keyword evidence="9" id="KW-0560">Oxidoreductase</keyword>
<dbReference type="Gene3D" id="3.30.560.10">
    <property type="entry name" value="Glucose Oxidase, domain 3"/>
    <property type="match status" value="1"/>
</dbReference>
<accession>X5MBQ2</accession>
<name>X5MBQ2_9HYPH</name>
<dbReference type="PATRIC" id="fig|1458461.3.peg.183"/>
<dbReference type="Gene3D" id="3.50.50.60">
    <property type="entry name" value="FAD/NAD(P)-binding domain"/>
    <property type="match status" value="1"/>
</dbReference>
<keyword evidence="4 5" id="KW-0274">FAD</keyword>
<dbReference type="PROSITE" id="PS00623">
    <property type="entry name" value="GMC_OXRED_1"/>
    <property type="match status" value="1"/>
</dbReference>
<dbReference type="SUPFAM" id="SSF54373">
    <property type="entry name" value="FAD-linked reductases, C-terminal domain"/>
    <property type="match status" value="1"/>
</dbReference>
<proteinExistence type="inferred from homology"/>
<keyword evidence="3 6" id="KW-0285">Flavoprotein</keyword>
<dbReference type="InterPro" id="IPR000172">
    <property type="entry name" value="GMC_OxRdtase_N"/>
</dbReference>
<dbReference type="PANTHER" id="PTHR11552:SF147">
    <property type="entry name" value="CHOLINE DEHYDROGENASE, MITOCHONDRIAL"/>
    <property type="match status" value="1"/>
</dbReference>
<keyword evidence="10" id="KW-1185">Reference proteome</keyword>
<evidence type="ECO:0000313" key="10">
    <source>
        <dbReference type="Proteomes" id="UP000032160"/>
    </source>
</evidence>
<feature type="domain" description="Glucose-methanol-choline oxidoreductase N-terminal" evidence="7">
    <location>
        <begin position="82"/>
        <end position="105"/>
    </location>
</feature>
<dbReference type="AlphaFoldDB" id="X5MBQ2"/>
<dbReference type="OrthoDB" id="9785276at2"/>
<evidence type="ECO:0000256" key="3">
    <source>
        <dbReference type="ARBA" id="ARBA00022630"/>
    </source>
</evidence>
<evidence type="ECO:0000256" key="6">
    <source>
        <dbReference type="RuleBase" id="RU003968"/>
    </source>
</evidence>
<reference evidence="9 10" key="1">
    <citation type="journal article" date="2014" name="Front. Genet.">
        <title>Genome and metabolic network of "Candidatus Phaeomarinobacter ectocarpi" Ec32, a new candidate genus of Alphaproteobacteria frequently associated with brown algae.</title>
        <authorList>
            <person name="Dittami S.M."/>
            <person name="Barbeyron T."/>
            <person name="Boyen C."/>
            <person name="Cambefort J."/>
            <person name="Collet G."/>
            <person name="Delage L."/>
            <person name="Gobet A."/>
            <person name="Groisillier A."/>
            <person name="Leblanc C."/>
            <person name="Michel G."/>
            <person name="Scornet D."/>
            <person name="Siegel A."/>
            <person name="Tapia J.E."/>
            <person name="Tonon T."/>
        </authorList>
    </citation>
    <scope>NUCLEOTIDE SEQUENCE [LARGE SCALE GENOMIC DNA]</scope>
    <source>
        <strain evidence="9 10">Ec32</strain>
    </source>
</reference>
<comment type="cofactor">
    <cofactor evidence="1 5">
        <name>FAD</name>
        <dbReference type="ChEBI" id="CHEBI:57692"/>
    </cofactor>
</comment>
<dbReference type="RefSeq" id="WP_043949357.1">
    <property type="nucleotide sequence ID" value="NZ_HG966617.1"/>
</dbReference>
<dbReference type="Pfam" id="PF00732">
    <property type="entry name" value="GMC_oxred_N"/>
    <property type="match status" value="1"/>
</dbReference>
<evidence type="ECO:0000256" key="4">
    <source>
        <dbReference type="ARBA" id="ARBA00022827"/>
    </source>
</evidence>
<dbReference type="InterPro" id="IPR007867">
    <property type="entry name" value="GMC_OxRtase_C"/>
</dbReference>
<evidence type="ECO:0000259" key="8">
    <source>
        <dbReference type="PROSITE" id="PS00624"/>
    </source>
</evidence>
<evidence type="ECO:0000313" key="9">
    <source>
        <dbReference type="EMBL" id="CDO58397.1"/>
    </source>
</evidence>
<dbReference type="STRING" id="1458461.BN1012_Phect183"/>
<dbReference type="Proteomes" id="UP000032160">
    <property type="component" value="Chromosome I"/>
</dbReference>
<dbReference type="SUPFAM" id="SSF51905">
    <property type="entry name" value="FAD/NAD(P)-binding domain"/>
    <property type="match status" value="1"/>
</dbReference>
<protein>
    <submittedName>
        <fullName evidence="9">Choline dehydrogenase|AA3</fullName>
        <ecNumber evidence="9">1.1.99.1</ecNumber>
    </submittedName>
</protein>
<dbReference type="KEGG" id="pect:BN1012_Phect183"/>
<evidence type="ECO:0000259" key="7">
    <source>
        <dbReference type="PROSITE" id="PS00623"/>
    </source>
</evidence>
<dbReference type="GO" id="GO:0050660">
    <property type="term" value="F:flavin adenine dinucleotide binding"/>
    <property type="evidence" value="ECO:0007669"/>
    <property type="project" value="InterPro"/>
</dbReference>
<dbReference type="InterPro" id="IPR012132">
    <property type="entry name" value="GMC_OxRdtase"/>
</dbReference>
<evidence type="ECO:0000256" key="2">
    <source>
        <dbReference type="ARBA" id="ARBA00010790"/>
    </source>
</evidence>
<gene>
    <name evidence="9" type="ORF">BN1012_Phect183</name>
</gene>
<dbReference type="PROSITE" id="PS00624">
    <property type="entry name" value="GMC_OXRED_2"/>
    <property type="match status" value="1"/>
</dbReference>
<dbReference type="InterPro" id="IPR036188">
    <property type="entry name" value="FAD/NAD-bd_sf"/>
</dbReference>
<organism evidence="9 10">
    <name type="scientific">Candidatus Phaeomarinibacter ectocarpi</name>
    <dbReference type="NCBI Taxonomy" id="1458461"/>
    <lineage>
        <taxon>Bacteria</taxon>
        <taxon>Pseudomonadati</taxon>
        <taxon>Pseudomonadota</taxon>
        <taxon>Alphaproteobacteria</taxon>
        <taxon>Hyphomicrobiales</taxon>
        <taxon>Parvibaculaceae</taxon>
        <taxon>Candidatus Phaeomarinibacter</taxon>
    </lineage>
</organism>
<dbReference type="EMBL" id="HG966617">
    <property type="protein sequence ID" value="CDO58397.1"/>
    <property type="molecule type" value="Genomic_DNA"/>
</dbReference>
<dbReference type="HOGENOM" id="CLU_002865_7_2_5"/>